<sequence>MEVEKKAILRLLSLFPSAVLTASGSKGISQHVGTPKVFCKYMRLNF</sequence>
<dbReference type="EMBL" id="RCCK01000013">
    <property type="protein sequence ID" value="RLJ73719.1"/>
    <property type="molecule type" value="Genomic_DNA"/>
</dbReference>
<dbReference type="AlphaFoldDB" id="A0A497XXT7"/>
<accession>A0A497XXT7</accession>
<protein>
    <submittedName>
        <fullName evidence="1">Uncharacterized protein</fullName>
    </submittedName>
</protein>
<evidence type="ECO:0000313" key="2">
    <source>
        <dbReference type="Proteomes" id="UP000273898"/>
    </source>
</evidence>
<organism evidence="1 2">
    <name type="scientific">Pedobacter alluvionis</name>
    <dbReference type="NCBI Taxonomy" id="475253"/>
    <lineage>
        <taxon>Bacteria</taxon>
        <taxon>Pseudomonadati</taxon>
        <taxon>Bacteroidota</taxon>
        <taxon>Sphingobacteriia</taxon>
        <taxon>Sphingobacteriales</taxon>
        <taxon>Sphingobacteriaceae</taxon>
        <taxon>Pedobacter</taxon>
    </lineage>
</organism>
<evidence type="ECO:0000313" key="1">
    <source>
        <dbReference type="EMBL" id="RLJ73719.1"/>
    </source>
</evidence>
<comment type="caution">
    <text evidence="1">The sequence shown here is derived from an EMBL/GenBank/DDBJ whole genome shotgun (WGS) entry which is preliminary data.</text>
</comment>
<name>A0A497XXT7_9SPHI</name>
<reference evidence="1 2" key="1">
    <citation type="submission" date="2018-10" db="EMBL/GenBank/DDBJ databases">
        <title>Genomic Encyclopedia of Archaeal and Bacterial Type Strains, Phase II (KMG-II): from individual species to whole genera.</title>
        <authorList>
            <person name="Goeker M."/>
        </authorList>
    </citation>
    <scope>NUCLEOTIDE SEQUENCE [LARGE SCALE GENOMIC DNA]</scope>
    <source>
        <strain evidence="1 2">DSM 19624</strain>
    </source>
</reference>
<dbReference type="Proteomes" id="UP000273898">
    <property type="component" value="Unassembled WGS sequence"/>
</dbReference>
<gene>
    <name evidence="1" type="ORF">BCL90_3883</name>
</gene>
<proteinExistence type="predicted"/>